<gene>
    <name evidence="2" type="ORF">GNP35_05585</name>
</gene>
<dbReference type="EMBL" id="WOCD01000003">
    <property type="protein sequence ID" value="MUH71994.1"/>
    <property type="molecule type" value="Genomic_DNA"/>
</dbReference>
<keyword evidence="1" id="KW-1133">Transmembrane helix</keyword>
<feature type="transmembrane region" description="Helical" evidence="1">
    <location>
        <begin position="16"/>
        <end position="38"/>
    </location>
</feature>
<sequence length="109" mass="12354">MEVTAKSITKKSLFKLYLNTFGFGLFIFSFAMGIFALFGGETVTWNDEHYTGIAGLLISIPLGMFLAIWFTFFMWLLGILGMWINSKIYGLSITFRDPEQPDSSVEDDN</sequence>
<protein>
    <submittedName>
        <fullName evidence="2">Uncharacterized protein</fullName>
    </submittedName>
</protein>
<keyword evidence="3" id="KW-1185">Reference proteome</keyword>
<dbReference type="RefSeq" id="WP_155695209.1">
    <property type="nucleotide sequence ID" value="NZ_WOCD01000003.1"/>
</dbReference>
<dbReference type="Proteomes" id="UP000439994">
    <property type="component" value="Unassembled WGS sequence"/>
</dbReference>
<reference evidence="2 3" key="1">
    <citation type="submission" date="2019-11" db="EMBL/GenBank/DDBJ databases">
        <title>P. haliotis isolates from Z. marina roots.</title>
        <authorList>
            <person name="Cohen M."/>
            <person name="Jospin G."/>
            <person name="Eisen J.A."/>
            <person name="Coil D.A."/>
        </authorList>
    </citation>
    <scope>NUCLEOTIDE SEQUENCE [LARGE SCALE GENOMIC DNA]</scope>
    <source>
        <strain evidence="2 3">UCD-MCMsp1aY</strain>
    </source>
</reference>
<dbReference type="OrthoDB" id="5739213at2"/>
<keyword evidence="1" id="KW-0472">Membrane</keyword>
<feature type="transmembrane region" description="Helical" evidence="1">
    <location>
        <begin position="50"/>
        <end position="77"/>
    </location>
</feature>
<organism evidence="2 3">
    <name type="scientific">Psychrosphaera haliotis</name>
    <dbReference type="NCBI Taxonomy" id="555083"/>
    <lineage>
        <taxon>Bacteria</taxon>
        <taxon>Pseudomonadati</taxon>
        <taxon>Pseudomonadota</taxon>
        <taxon>Gammaproteobacteria</taxon>
        <taxon>Alteromonadales</taxon>
        <taxon>Pseudoalteromonadaceae</taxon>
        <taxon>Psychrosphaera</taxon>
    </lineage>
</organism>
<evidence type="ECO:0000313" key="2">
    <source>
        <dbReference type="EMBL" id="MUH71994.1"/>
    </source>
</evidence>
<keyword evidence="1" id="KW-0812">Transmembrane</keyword>
<proteinExistence type="predicted"/>
<comment type="caution">
    <text evidence="2">The sequence shown here is derived from an EMBL/GenBank/DDBJ whole genome shotgun (WGS) entry which is preliminary data.</text>
</comment>
<name>A0A6N8F760_9GAMM</name>
<accession>A0A6N8F760</accession>
<dbReference type="AlphaFoldDB" id="A0A6N8F760"/>
<evidence type="ECO:0000256" key="1">
    <source>
        <dbReference type="SAM" id="Phobius"/>
    </source>
</evidence>
<evidence type="ECO:0000313" key="3">
    <source>
        <dbReference type="Proteomes" id="UP000439994"/>
    </source>
</evidence>